<feature type="domain" description="Tyrosine specific protein phosphatases" evidence="7">
    <location>
        <begin position="395"/>
        <end position="436"/>
    </location>
</feature>
<dbReference type="PROSITE" id="PS50056">
    <property type="entry name" value="TYR_PHOSPHATASE_2"/>
    <property type="match status" value="1"/>
</dbReference>
<dbReference type="PANTHER" id="PTHR10159">
    <property type="entry name" value="DUAL SPECIFICITY PROTEIN PHOSPHATASE"/>
    <property type="match status" value="1"/>
</dbReference>
<dbReference type="PANTHER" id="PTHR10159:SF530">
    <property type="entry name" value="DUAL SPECIFICITY PROTEIN PHOSPHATASE DDB_G0271350-RELATED"/>
    <property type="match status" value="1"/>
</dbReference>
<dbReference type="Proteomes" id="UP001219567">
    <property type="component" value="Chromosome 1"/>
</dbReference>
<feature type="compositionally biased region" description="Polar residues" evidence="5">
    <location>
        <begin position="212"/>
        <end position="229"/>
    </location>
</feature>
<keyword evidence="4" id="KW-0904">Protein phosphatase</keyword>
<dbReference type="InterPro" id="IPR000387">
    <property type="entry name" value="Tyr_Pase_dom"/>
</dbReference>
<feature type="compositionally biased region" description="Polar residues" evidence="5">
    <location>
        <begin position="511"/>
        <end position="539"/>
    </location>
</feature>
<evidence type="ECO:0000313" key="8">
    <source>
        <dbReference type="EMBL" id="WFC97875.1"/>
    </source>
</evidence>
<dbReference type="SUPFAM" id="SSF52799">
    <property type="entry name" value="(Phosphotyrosine protein) phosphatases II"/>
    <property type="match status" value="1"/>
</dbReference>
<accession>A0AAJ5YPR5</accession>
<organism evidence="8 9">
    <name type="scientific">Malassezia yamatoensis</name>
    <dbReference type="NCBI Taxonomy" id="253288"/>
    <lineage>
        <taxon>Eukaryota</taxon>
        <taxon>Fungi</taxon>
        <taxon>Dikarya</taxon>
        <taxon>Basidiomycota</taxon>
        <taxon>Ustilaginomycotina</taxon>
        <taxon>Malasseziomycetes</taxon>
        <taxon>Malasseziales</taxon>
        <taxon>Malasseziaceae</taxon>
        <taxon>Malassezia</taxon>
    </lineage>
</organism>
<dbReference type="InterPro" id="IPR020422">
    <property type="entry name" value="TYR_PHOSPHATASE_DUAL_dom"/>
</dbReference>
<dbReference type="GO" id="GO:0043409">
    <property type="term" value="P:negative regulation of MAPK cascade"/>
    <property type="evidence" value="ECO:0007669"/>
    <property type="project" value="TreeGrafter"/>
</dbReference>
<evidence type="ECO:0000256" key="2">
    <source>
        <dbReference type="ARBA" id="ARBA00013064"/>
    </source>
</evidence>
<dbReference type="PROSITE" id="PS50054">
    <property type="entry name" value="TYR_PHOSPHATASE_DUAL"/>
    <property type="match status" value="1"/>
</dbReference>
<feature type="region of interest" description="Disordered" evidence="5">
    <location>
        <begin position="187"/>
        <end position="239"/>
    </location>
</feature>
<proteinExistence type="inferred from homology"/>
<evidence type="ECO:0000259" key="6">
    <source>
        <dbReference type="PROSITE" id="PS50054"/>
    </source>
</evidence>
<feature type="region of interest" description="Disordered" evidence="5">
    <location>
        <begin position="484"/>
        <end position="539"/>
    </location>
</feature>
<feature type="compositionally biased region" description="Basic and acidic residues" evidence="5">
    <location>
        <begin position="484"/>
        <end position="497"/>
    </location>
</feature>
<dbReference type="CDD" id="cd14498">
    <property type="entry name" value="DSP"/>
    <property type="match status" value="1"/>
</dbReference>
<dbReference type="SMART" id="SM00195">
    <property type="entry name" value="DSPc"/>
    <property type="match status" value="1"/>
</dbReference>
<dbReference type="EMBL" id="CP119943">
    <property type="protein sequence ID" value="WFC97875.1"/>
    <property type="molecule type" value="Genomic_DNA"/>
</dbReference>
<feature type="compositionally biased region" description="Low complexity" evidence="5">
    <location>
        <begin position="189"/>
        <end position="211"/>
    </location>
</feature>
<dbReference type="EC" id="3.1.3.48" evidence="2"/>
<dbReference type="InterPro" id="IPR000340">
    <property type="entry name" value="Dual-sp_phosphatase_cat-dom"/>
</dbReference>
<dbReference type="Pfam" id="PF00782">
    <property type="entry name" value="DSPc"/>
    <property type="match status" value="1"/>
</dbReference>
<dbReference type="PROSITE" id="PS00383">
    <property type="entry name" value="TYR_PHOSPHATASE_1"/>
    <property type="match status" value="1"/>
</dbReference>
<dbReference type="InterPro" id="IPR016130">
    <property type="entry name" value="Tyr_Pase_AS"/>
</dbReference>
<dbReference type="Gene3D" id="3.90.190.10">
    <property type="entry name" value="Protein tyrosine phosphatase superfamily"/>
    <property type="match status" value="1"/>
</dbReference>
<evidence type="ECO:0000313" key="9">
    <source>
        <dbReference type="Proteomes" id="UP001219567"/>
    </source>
</evidence>
<evidence type="ECO:0000259" key="7">
    <source>
        <dbReference type="PROSITE" id="PS50056"/>
    </source>
</evidence>
<name>A0AAJ5YPR5_9BASI</name>
<dbReference type="AlphaFoldDB" id="A0AAJ5YPR5"/>
<reference evidence="8 9" key="1">
    <citation type="submission" date="2023-03" db="EMBL/GenBank/DDBJ databases">
        <title>Mating type loci evolution in Malassezia.</title>
        <authorList>
            <person name="Coelho M.A."/>
        </authorList>
    </citation>
    <scope>NUCLEOTIDE SEQUENCE [LARGE SCALE GENOMIC DNA]</scope>
    <source>
        <strain evidence="8 9">CBS 9725</strain>
    </source>
</reference>
<dbReference type="GO" id="GO:0005737">
    <property type="term" value="C:cytoplasm"/>
    <property type="evidence" value="ECO:0007669"/>
    <property type="project" value="TreeGrafter"/>
</dbReference>
<sequence length="539" mass="59814">MLSERGQSLPVDFCLTRYIHSKAEISRFEKLCKRRKAQLSEHIVNHQHFRALFNVYWFFDIVVIFEECGHLSAVNTPQRDCCNPAGQLLLQLIHALQESRAKLAADDPALQEARGGMYYVCGQLHGLRQVEEHASLTSNWETLSSPCAVAEHRDSLKFCLPPQSPCSQIPAGDPMCRAPAAPRSNWNCSSGSSGVSQSGAERSSASGEAQSMATDQVKNSPLTSEPAESNQRKPLLSRLNIRMSEPNALSETSLQEIEAAAKPRHSLRPLDLSSVHSTAAPFSARRGSLQNAFHNDTAIGPDWHEFNVSTVIPGFLYFGSNIVQRAHIEQLRTLGIQSVLNTTVEGEDGELTEEELRSNFPRYLRLPLRDIVEQSNVQQSLTTACDFLDRTWLLSSPTYVHCRAGKSRSAMVVMAYLIRARRWTLQQAYAHVSAHRNQISPNIGFLAELMHFERNVFQSSTHGSTGVSQSSSMFLSDARARTLDLPPEHASQRDSRAPRRRASLSSELHSKNTSSSAPPSCFSTAKISSDTNSDQNDEQ</sequence>
<gene>
    <name evidence="8" type="ORF">MYAM1_000596</name>
</gene>
<dbReference type="InterPro" id="IPR029021">
    <property type="entry name" value="Prot-tyrosine_phosphatase-like"/>
</dbReference>
<evidence type="ECO:0000256" key="1">
    <source>
        <dbReference type="ARBA" id="ARBA00008601"/>
    </source>
</evidence>
<evidence type="ECO:0000256" key="5">
    <source>
        <dbReference type="SAM" id="MobiDB-lite"/>
    </source>
</evidence>
<keyword evidence="3" id="KW-0378">Hydrolase</keyword>
<evidence type="ECO:0000256" key="3">
    <source>
        <dbReference type="ARBA" id="ARBA00022801"/>
    </source>
</evidence>
<protein>
    <recommendedName>
        <fullName evidence="2">protein-tyrosine-phosphatase</fullName>
        <ecNumber evidence="2">3.1.3.48</ecNumber>
    </recommendedName>
</protein>
<evidence type="ECO:0000256" key="4">
    <source>
        <dbReference type="ARBA" id="ARBA00022912"/>
    </source>
</evidence>
<dbReference type="GO" id="GO:0004725">
    <property type="term" value="F:protein tyrosine phosphatase activity"/>
    <property type="evidence" value="ECO:0007669"/>
    <property type="project" value="UniProtKB-EC"/>
</dbReference>
<keyword evidence="9" id="KW-1185">Reference proteome</keyword>
<feature type="domain" description="Tyrosine-protein phosphatase" evidence="6">
    <location>
        <begin position="307"/>
        <end position="458"/>
    </location>
</feature>
<comment type="similarity">
    <text evidence="1">Belongs to the protein-tyrosine phosphatase family. Non-receptor class dual specificity subfamily.</text>
</comment>